<evidence type="ECO:0000313" key="2">
    <source>
        <dbReference type="EMBL" id="MCD8473377.1"/>
    </source>
</evidence>
<dbReference type="Gene3D" id="1.20.5.340">
    <property type="match status" value="1"/>
</dbReference>
<evidence type="ECO:0000313" key="3">
    <source>
        <dbReference type="Proteomes" id="UP001430701"/>
    </source>
</evidence>
<dbReference type="GeneID" id="68900271"/>
<proteinExistence type="predicted"/>
<dbReference type="Proteomes" id="UP001430701">
    <property type="component" value="Unassembled WGS sequence"/>
</dbReference>
<dbReference type="EMBL" id="JAJPPU010000002">
    <property type="protein sequence ID" value="MCD8473377.1"/>
    <property type="molecule type" value="Genomic_DNA"/>
</dbReference>
<comment type="caution">
    <text evidence="2">The sequence shown here is derived from an EMBL/GenBank/DDBJ whole genome shotgun (WGS) entry which is preliminary data.</text>
</comment>
<keyword evidence="1" id="KW-1133">Transmembrane helix</keyword>
<reference evidence="2" key="1">
    <citation type="submission" date="2021-11" db="EMBL/GenBank/DDBJ databases">
        <title>Genome sequence of Xylella taiwanensis PLS432.</title>
        <authorList>
            <person name="Weng L.-W."/>
            <person name="Su C.-C."/>
            <person name="Tsai C.-W."/>
            <person name="Kuo C.-H."/>
        </authorList>
    </citation>
    <scope>NUCLEOTIDE SEQUENCE</scope>
    <source>
        <strain evidence="2">PLS432</strain>
    </source>
</reference>
<organism evidence="2 3">
    <name type="scientific">Xylella taiwanensis</name>
    <dbReference type="NCBI Taxonomy" id="1444770"/>
    <lineage>
        <taxon>Bacteria</taxon>
        <taxon>Pseudomonadati</taxon>
        <taxon>Pseudomonadota</taxon>
        <taxon>Gammaproteobacteria</taxon>
        <taxon>Lysobacterales</taxon>
        <taxon>Lysobacteraceae</taxon>
        <taxon>Xylella</taxon>
    </lineage>
</organism>
<protein>
    <submittedName>
        <fullName evidence="2">DUF1640 domain-containing protein</fullName>
    </submittedName>
</protein>
<gene>
    <name evidence="2" type="ORF">LPH55_07905</name>
</gene>
<accession>A0ABS8TTL8</accession>
<keyword evidence="3" id="KW-1185">Reference proteome</keyword>
<keyword evidence="1" id="KW-0812">Transmembrane</keyword>
<name>A0ABS8TTL8_9GAMM</name>
<dbReference type="RefSeq" id="WP_114867078.1">
    <property type="nucleotide sequence ID" value="NZ_CP053627.1"/>
</dbReference>
<keyword evidence="1" id="KW-0472">Membrane</keyword>
<sequence>MALAAFDTLSFANQLKNAGVPPAHAEAQAEALAEVFETHLQQLATKADLRELELKLESKIDKGFAEIKGEMLLLKWMFGVLVAGVATLIAKAFF</sequence>
<feature type="transmembrane region" description="Helical" evidence="1">
    <location>
        <begin position="72"/>
        <end position="93"/>
    </location>
</feature>
<evidence type="ECO:0000256" key="1">
    <source>
        <dbReference type="SAM" id="Phobius"/>
    </source>
</evidence>